<dbReference type="Ensembl" id="ENSCCRT00000169505.1">
    <property type="protein sequence ID" value="ENSCCRP00000165737.1"/>
    <property type="gene ID" value="ENSCCRG00000061710.1"/>
</dbReference>
<evidence type="ECO:0000313" key="1">
    <source>
        <dbReference type="Ensembl" id="ENSCCRP00000165737.1"/>
    </source>
</evidence>
<organism evidence="1 2">
    <name type="scientific">Cyprinus carpio carpio</name>
    <dbReference type="NCBI Taxonomy" id="630221"/>
    <lineage>
        <taxon>Eukaryota</taxon>
        <taxon>Metazoa</taxon>
        <taxon>Chordata</taxon>
        <taxon>Craniata</taxon>
        <taxon>Vertebrata</taxon>
        <taxon>Euteleostomi</taxon>
        <taxon>Actinopterygii</taxon>
        <taxon>Neopterygii</taxon>
        <taxon>Teleostei</taxon>
        <taxon>Ostariophysi</taxon>
        <taxon>Cypriniformes</taxon>
        <taxon>Cyprinidae</taxon>
        <taxon>Cyprininae</taxon>
        <taxon>Cyprinus</taxon>
    </lineage>
</organism>
<proteinExistence type="predicted"/>
<evidence type="ECO:0008006" key="3">
    <source>
        <dbReference type="Google" id="ProtNLM"/>
    </source>
</evidence>
<reference evidence="1" key="1">
    <citation type="submission" date="2025-08" db="UniProtKB">
        <authorList>
            <consortium name="Ensembl"/>
        </authorList>
    </citation>
    <scope>IDENTIFICATION</scope>
</reference>
<sequence>SEKIKQLDDGQCWRMCGNMSAGHFHIFWECPIISLYWIEVVKVIRSIFGSELEFNFSVTTANPFLHFTSAPLKTCTNKINAI</sequence>
<evidence type="ECO:0000313" key="2">
    <source>
        <dbReference type="Proteomes" id="UP001108240"/>
    </source>
</evidence>
<accession>A0A9J8C7C8</accession>
<protein>
    <recommendedName>
        <fullName evidence="3">Reverse transcriptase zinc-binding domain-containing protein</fullName>
    </recommendedName>
</protein>
<dbReference type="Proteomes" id="UP001108240">
    <property type="component" value="Unplaced"/>
</dbReference>
<reference evidence="1" key="2">
    <citation type="submission" date="2025-09" db="UniProtKB">
        <authorList>
            <consortium name="Ensembl"/>
        </authorList>
    </citation>
    <scope>IDENTIFICATION</scope>
</reference>
<name>A0A9J8C7C8_CYPCA</name>
<dbReference type="AlphaFoldDB" id="A0A9J8C7C8"/>
<keyword evidence="2" id="KW-1185">Reference proteome</keyword>